<name>A0AAP0DXZ9_9MAGN</name>
<dbReference type="EMBL" id="JBBNAG010000013">
    <property type="protein sequence ID" value="KAK9083134.1"/>
    <property type="molecule type" value="Genomic_DNA"/>
</dbReference>
<proteinExistence type="predicted"/>
<gene>
    <name evidence="2" type="ORF">Scep_029605</name>
</gene>
<evidence type="ECO:0000313" key="2">
    <source>
        <dbReference type="EMBL" id="KAK9083134.1"/>
    </source>
</evidence>
<comment type="caution">
    <text evidence="2">The sequence shown here is derived from an EMBL/GenBank/DDBJ whole genome shotgun (WGS) entry which is preliminary data.</text>
</comment>
<reference evidence="2 3" key="1">
    <citation type="submission" date="2024-01" db="EMBL/GenBank/DDBJ databases">
        <title>Genome assemblies of Stephania.</title>
        <authorList>
            <person name="Yang L."/>
        </authorList>
    </citation>
    <scope>NUCLEOTIDE SEQUENCE [LARGE SCALE GENOMIC DNA]</scope>
    <source>
        <strain evidence="2">JXDWG</strain>
        <tissue evidence="2">Leaf</tissue>
    </source>
</reference>
<dbReference type="AlphaFoldDB" id="A0AAP0DXZ9"/>
<feature type="domain" description="Transposase-associated" evidence="1">
    <location>
        <begin position="6"/>
        <end position="81"/>
    </location>
</feature>
<keyword evidence="3" id="KW-1185">Reference proteome</keyword>
<organism evidence="2 3">
    <name type="scientific">Stephania cephalantha</name>
    <dbReference type="NCBI Taxonomy" id="152367"/>
    <lineage>
        <taxon>Eukaryota</taxon>
        <taxon>Viridiplantae</taxon>
        <taxon>Streptophyta</taxon>
        <taxon>Embryophyta</taxon>
        <taxon>Tracheophyta</taxon>
        <taxon>Spermatophyta</taxon>
        <taxon>Magnoliopsida</taxon>
        <taxon>Ranunculales</taxon>
        <taxon>Menispermaceae</taxon>
        <taxon>Menispermoideae</taxon>
        <taxon>Cissampelideae</taxon>
        <taxon>Stephania</taxon>
    </lineage>
</organism>
<evidence type="ECO:0000259" key="1">
    <source>
        <dbReference type="Pfam" id="PF13963"/>
    </source>
</evidence>
<protein>
    <recommendedName>
        <fullName evidence="1">Transposase-associated domain-containing protein</fullName>
    </recommendedName>
</protein>
<dbReference type="InterPro" id="IPR029480">
    <property type="entry name" value="Transpos_assoc"/>
</dbReference>
<dbReference type="PANTHER" id="PTHR10775:SF173">
    <property type="match status" value="1"/>
</dbReference>
<dbReference type="Proteomes" id="UP001419268">
    <property type="component" value="Unassembled WGS sequence"/>
</dbReference>
<evidence type="ECO:0000313" key="3">
    <source>
        <dbReference type="Proteomes" id="UP001419268"/>
    </source>
</evidence>
<dbReference type="Pfam" id="PF13963">
    <property type="entry name" value="Transpos_assoc"/>
    <property type="match status" value="1"/>
</dbReference>
<sequence>MSTSNKQWIELGHMNRFTKTYQNRIKIFLDYAFKKTRVKKSIRWPCTQCSNTDSRTREEVRLHLTKYGMMQNYTFWYHHGERREELDSDTDTYTEELSEFEGDDDIREMLWDVFLGIGENNLGIDSSNLEIRVNEPNDESRKFYKLLSDSEKPVYPSCKTSKLAAVIKLLQIKSIGRWSNGSFDMLVQWCKKVFPIDFNLPESYYKAKKKILKDLGLSYNKIDQRVNDCLLFWKEDEDVDLCKICSVSRWKEDNRIGEIKVGSNGKKMTLKTMRYFPLKPRLQRLFMSRKIAALMR</sequence>
<accession>A0AAP0DXZ9</accession>
<dbReference type="PANTHER" id="PTHR10775">
    <property type="entry name" value="OS08G0208400 PROTEIN"/>
    <property type="match status" value="1"/>
</dbReference>